<name>A0A3B3INP2_ORYLA</name>
<feature type="region of interest" description="Disordered" evidence="7">
    <location>
        <begin position="1"/>
        <end position="98"/>
    </location>
</feature>
<evidence type="ECO:0000313" key="8">
    <source>
        <dbReference type="Ensembl" id="ENSORLP00000045650.1"/>
    </source>
</evidence>
<feature type="region of interest" description="Disordered" evidence="7">
    <location>
        <begin position="195"/>
        <end position="250"/>
    </location>
</feature>
<proteinExistence type="inferred from homology"/>
<dbReference type="GeneTree" id="ENSGT01110000267449"/>
<feature type="compositionally biased region" description="Polar residues" evidence="7">
    <location>
        <begin position="44"/>
        <end position="60"/>
    </location>
</feature>
<feature type="compositionally biased region" description="Low complexity" evidence="7">
    <location>
        <begin position="390"/>
        <end position="422"/>
    </location>
</feature>
<feature type="region of interest" description="Disordered" evidence="7">
    <location>
        <begin position="359"/>
        <end position="433"/>
    </location>
</feature>
<sequence length="959" mass="99417">MDVQTESTDPPPNEPQSSGKIRKGFKLFGKRKPGNIFSIRSKGDGNNKSPVLRSQTSDGFSETPAPDSEQEPDKEKRQDVSQGETEQTEDETLREDAILAAAPARASISSVSSARSLSFLSLLRGSRRGVGDRRVQTVSQPVARQRRGLKGLFGNVKSRLKDKNDKQEVPPSPILRSSRANSVEIIKEDLTLTPKCQPRSLDSPETDVFTTHDGSAKPSSVTTTPKMKTANVSKTNEHVSPLPTSEPTLVPDDNSLTSLLADISSLLTFDSISGGGDIIADVEAEWGKASKAIDAAVTNVNPSSMSFISKTTISSPPASTTTQPIFSSAMTSPSTTLTTSTESSFISESVKLKIDSAHTSTSNKAELAPSATTTKPLTSPVMMTNFPGLSSSSKTSQSTPSSTSAPTTASSSTLVSSAPTSAGKRFADITPSPQSIASASKTVTLTTSSPGSMTHNPAVAVTQLPPVKLDSVNCLNLQKTNSFKPSQSAAAEGPKAPDTISTTCTITAKPSTSASIVSSEITTVPTSSTTSDSVFTAPSKPSLSTTLLDSNKTSPTVSAPHPSSTLTTANKAQPSPASAPVHSSAVDKTLPTIKASTSPASTDKTSSPPRLIPETATHAASPQSLAPTALSQITACHSQASSAQIPTSVSKAQGEVAQSKPIPTTAQVSDSLPKDLPAFVKMQAAPLKESSVPTRTSVSNACKYSAAPETTATSSSKDPVAPTQSAVFKVPAGPALSFSKESSASVSIPVSLPKTASTSAQITVSQPSANLPPCPITSISPPAPGMSEMPLSAKMRASTDYQLTSPDVVDGDRSQASLSKTREPLYEPRTELQQPPKEKKPTSVKASGLSKIPVVGGGRVVKIPVRESQYVNDESSRDPPTPIMEERPHFNSHEASKGSTAEASTPTSKIPVKHGAQTKDAPRTKIPVSKVPVRRAGNKPAAAGGGSQPHSVIIGVGGG</sequence>
<evidence type="ECO:0000256" key="2">
    <source>
        <dbReference type="ARBA" id="ARBA00007750"/>
    </source>
</evidence>
<dbReference type="InParanoid" id="A0A3B3INP2"/>
<feature type="region of interest" description="Disordered" evidence="7">
    <location>
        <begin position="522"/>
        <end position="625"/>
    </location>
</feature>
<evidence type="ECO:0000256" key="7">
    <source>
        <dbReference type="SAM" id="MobiDB-lite"/>
    </source>
</evidence>
<feature type="region of interest" description="Disordered" evidence="7">
    <location>
        <begin position="803"/>
        <end position="850"/>
    </location>
</feature>
<keyword evidence="9" id="KW-1185">Reference proteome</keyword>
<feature type="compositionally biased region" description="Polar residues" evidence="7">
    <location>
        <begin position="208"/>
        <end position="234"/>
    </location>
</feature>
<dbReference type="AlphaFoldDB" id="A0A3B3INP2"/>
<feature type="region of interest" description="Disordered" evidence="7">
    <location>
        <begin position="764"/>
        <end position="790"/>
    </location>
</feature>
<keyword evidence="3" id="KW-1003">Cell membrane</keyword>
<evidence type="ECO:0000256" key="1">
    <source>
        <dbReference type="ARBA" id="ARBA00004202"/>
    </source>
</evidence>
<feature type="compositionally biased region" description="Polar residues" evidence="7">
    <location>
        <begin position="594"/>
        <end position="608"/>
    </location>
</feature>
<feature type="compositionally biased region" description="Polar residues" evidence="7">
    <location>
        <begin position="359"/>
        <end position="377"/>
    </location>
</feature>
<dbReference type="GO" id="GO:0016055">
    <property type="term" value="P:Wnt signaling pathway"/>
    <property type="evidence" value="ECO:0007669"/>
    <property type="project" value="UniProtKB-KW"/>
</dbReference>
<dbReference type="Bgee" id="ENSORLG00000025777">
    <property type="expression patterns" value="Expressed in brain and 9 other cell types or tissues"/>
</dbReference>
<dbReference type="InterPro" id="IPR019003">
    <property type="entry name" value="AMER"/>
</dbReference>
<reference evidence="8" key="3">
    <citation type="submission" date="2025-09" db="UniProtKB">
        <authorList>
            <consortium name="Ensembl"/>
        </authorList>
    </citation>
    <scope>IDENTIFICATION</scope>
    <source>
        <strain evidence="8">Hd-rR</strain>
    </source>
</reference>
<feature type="region of interest" description="Disordered" evidence="7">
    <location>
        <begin position="651"/>
        <end position="670"/>
    </location>
</feature>
<dbReference type="GO" id="GO:0005546">
    <property type="term" value="F:phosphatidylinositol-4,5-bisphosphate binding"/>
    <property type="evidence" value="ECO:0000318"/>
    <property type="project" value="GO_Central"/>
</dbReference>
<dbReference type="Ensembl" id="ENSORLT00000035475.1">
    <property type="protein sequence ID" value="ENSORLP00000045650.1"/>
    <property type="gene ID" value="ENSORLG00000025777.1"/>
</dbReference>
<keyword evidence="6" id="KW-0472">Membrane</keyword>
<feature type="compositionally biased region" description="Low complexity" evidence="7">
    <location>
        <begin position="572"/>
        <end position="584"/>
    </location>
</feature>
<keyword evidence="5" id="KW-0446">Lipid-binding</keyword>
<evidence type="ECO:0000256" key="3">
    <source>
        <dbReference type="ARBA" id="ARBA00022475"/>
    </source>
</evidence>
<feature type="region of interest" description="Disordered" evidence="7">
    <location>
        <begin position="311"/>
        <end position="342"/>
    </location>
</feature>
<comment type="subcellular location">
    <subcellularLocation>
        <location evidence="1">Cell membrane</location>
        <topology evidence="1">Peripheral membrane protein</topology>
    </subcellularLocation>
</comment>
<dbReference type="STRING" id="8090.ENSORLP00000045650"/>
<feature type="compositionally biased region" description="Basic and acidic residues" evidence="7">
    <location>
        <begin position="884"/>
        <end position="896"/>
    </location>
</feature>
<reference evidence="8" key="2">
    <citation type="submission" date="2025-08" db="UniProtKB">
        <authorList>
            <consortium name="Ensembl"/>
        </authorList>
    </citation>
    <scope>IDENTIFICATION</scope>
    <source>
        <strain evidence="8">Hd-rR</strain>
    </source>
</reference>
<reference evidence="8 9" key="1">
    <citation type="journal article" date="2007" name="Nature">
        <title>The medaka draft genome and insights into vertebrate genome evolution.</title>
        <authorList>
            <person name="Kasahara M."/>
            <person name="Naruse K."/>
            <person name="Sasaki S."/>
            <person name="Nakatani Y."/>
            <person name="Qu W."/>
            <person name="Ahsan B."/>
            <person name="Yamada T."/>
            <person name="Nagayasu Y."/>
            <person name="Doi K."/>
            <person name="Kasai Y."/>
            <person name="Jindo T."/>
            <person name="Kobayashi D."/>
            <person name="Shimada A."/>
            <person name="Toyoda A."/>
            <person name="Kuroki Y."/>
            <person name="Fujiyama A."/>
            <person name="Sasaki T."/>
            <person name="Shimizu A."/>
            <person name="Asakawa S."/>
            <person name="Shimizu N."/>
            <person name="Hashimoto S."/>
            <person name="Yang J."/>
            <person name="Lee Y."/>
            <person name="Matsushima K."/>
            <person name="Sugano S."/>
            <person name="Sakaizumi M."/>
            <person name="Narita T."/>
            <person name="Ohishi K."/>
            <person name="Haga S."/>
            <person name="Ohta F."/>
            <person name="Nomoto H."/>
            <person name="Nogata K."/>
            <person name="Morishita T."/>
            <person name="Endo T."/>
            <person name="Shin-I T."/>
            <person name="Takeda H."/>
            <person name="Morishita S."/>
            <person name="Kohara Y."/>
        </authorList>
    </citation>
    <scope>NUCLEOTIDE SEQUENCE [LARGE SCALE GENOMIC DNA]</scope>
    <source>
        <strain evidence="8 9">Hd-rR</strain>
    </source>
</reference>
<feature type="compositionally biased region" description="Polar residues" evidence="7">
    <location>
        <begin position="661"/>
        <end position="670"/>
    </location>
</feature>
<dbReference type="Proteomes" id="UP000001038">
    <property type="component" value="Chromosome 14"/>
</dbReference>
<dbReference type="GO" id="GO:0008013">
    <property type="term" value="F:beta-catenin binding"/>
    <property type="evidence" value="ECO:0000318"/>
    <property type="project" value="GO_Central"/>
</dbReference>
<feature type="compositionally biased region" description="Polar residues" evidence="7">
    <location>
        <begin position="539"/>
        <end position="571"/>
    </location>
</feature>
<dbReference type="PANTHER" id="PTHR22237">
    <property type="entry name" value="APC MEMBRANE RECRUITMENT PROTEIN 2-RELATED"/>
    <property type="match status" value="1"/>
</dbReference>
<organism evidence="8 9">
    <name type="scientific">Oryzias latipes</name>
    <name type="common">Japanese rice fish</name>
    <name type="synonym">Japanese killifish</name>
    <dbReference type="NCBI Taxonomy" id="8090"/>
    <lineage>
        <taxon>Eukaryota</taxon>
        <taxon>Metazoa</taxon>
        <taxon>Chordata</taxon>
        <taxon>Craniata</taxon>
        <taxon>Vertebrata</taxon>
        <taxon>Euteleostomi</taxon>
        <taxon>Actinopterygii</taxon>
        <taxon>Neopterygii</taxon>
        <taxon>Teleostei</taxon>
        <taxon>Neoteleostei</taxon>
        <taxon>Acanthomorphata</taxon>
        <taxon>Ovalentaria</taxon>
        <taxon>Atherinomorphae</taxon>
        <taxon>Beloniformes</taxon>
        <taxon>Adrianichthyidae</taxon>
        <taxon>Oryziinae</taxon>
        <taxon>Oryzias</taxon>
    </lineage>
</organism>
<gene>
    <name evidence="8" type="primary">si:ch211-244c8.4</name>
</gene>
<comment type="similarity">
    <text evidence="2">Belongs to the Amer family.</text>
</comment>
<feature type="compositionally biased region" description="Low complexity" evidence="7">
    <location>
        <begin position="522"/>
        <end position="536"/>
    </location>
</feature>
<protein>
    <recommendedName>
        <fullName evidence="10">APC membrane recruitment protein 2</fullName>
    </recommendedName>
</protein>
<evidence type="ECO:0000256" key="6">
    <source>
        <dbReference type="ARBA" id="ARBA00023136"/>
    </source>
</evidence>
<evidence type="ECO:0000313" key="9">
    <source>
        <dbReference type="Proteomes" id="UP000001038"/>
    </source>
</evidence>
<feature type="compositionally biased region" description="Polar residues" evidence="7">
    <location>
        <begin position="897"/>
        <end position="908"/>
    </location>
</feature>
<evidence type="ECO:0000256" key="4">
    <source>
        <dbReference type="ARBA" id="ARBA00022687"/>
    </source>
</evidence>
<accession>A0A3B3INP2</accession>
<feature type="compositionally biased region" description="Basic and acidic residues" evidence="7">
    <location>
        <begin position="820"/>
        <end position="841"/>
    </location>
</feature>
<dbReference type="GO" id="GO:0060828">
    <property type="term" value="P:regulation of canonical Wnt signaling pathway"/>
    <property type="evidence" value="ECO:0000318"/>
    <property type="project" value="GO_Central"/>
</dbReference>
<dbReference type="Pfam" id="PF09422">
    <property type="entry name" value="AMER"/>
    <property type="match status" value="1"/>
</dbReference>
<keyword evidence="4" id="KW-0879">Wnt signaling pathway</keyword>
<evidence type="ECO:0008006" key="10">
    <source>
        <dbReference type="Google" id="ProtNLM"/>
    </source>
</evidence>
<feature type="region of interest" description="Disordered" evidence="7">
    <location>
        <begin position="865"/>
        <end position="959"/>
    </location>
</feature>
<dbReference type="GO" id="GO:0005886">
    <property type="term" value="C:plasma membrane"/>
    <property type="evidence" value="ECO:0000318"/>
    <property type="project" value="GO_Central"/>
</dbReference>
<feature type="compositionally biased region" description="Basic residues" evidence="7">
    <location>
        <begin position="20"/>
        <end position="33"/>
    </location>
</feature>
<dbReference type="PANTHER" id="PTHR22237:SF3">
    <property type="entry name" value="APC MEMBRANE RECRUITMENT PROTEIN 2-LIKE"/>
    <property type="match status" value="1"/>
</dbReference>
<evidence type="ECO:0000256" key="5">
    <source>
        <dbReference type="ARBA" id="ARBA00023121"/>
    </source>
</evidence>